<feature type="transmembrane region" description="Helical" evidence="1">
    <location>
        <begin position="89"/>
        <end position="108"/>
    </location>
</feature>
<evidence type="ECO:0000313" key="2">
    <source>
        <dbReference type="EMBL" id="RKU40241.1"/>
    </source>
</evidence>
<name>A0A420XX55_9PEZI</name>
<dbReference type="EMBL" id="QVQW01000113">
    <property type="protein sequence ID" value="RKU40241.1"/>
    <property type="molecule type" value="Genomic_DNA"/>
</dbReference>
<protein>
    <submittedName>
        <fullName evidence="2">Uncharacterized protein</fullName>
    </submittedName>
</protein>
<evidence type="ECO:0000256" key="1">
    <source>
        <dbReference type="SAM" id="Phobius"/>
    </source>
</evidence>
<reference evidence="2 3" key="1">
    <citation type="submission" date="2018-08" db="EMBL/GenBank/DDBJ databases">
        <title>Draft genome of the lignicolous fungus Coniochaeta pulveracea.</title>
        <authorList>
            <person name="Borstlap C.J."/>
            <person name="De Witt R.N."/>
            <person name="Botha A."/>
            <person name="Volschenk H."/>
        </authorList>
    </citation>
    <scope>NUCLEOTIDE SEQUENCE [LARGE SCALE GENOMIC DNA]</scope>
    <source>
        <strain evidence="2 3">CAB683</strain>
    </source>
</reference>
<proteinExistence type="predicted"/>
<keyword evidence="1" id="KW-0812">Transmembrane</keyword>
<dbReference type="AlphaFoldDB" id="A0A420XX55"/>
<comment type="caution">
    <text evidence="2">The sequence shown here is derived from an EMBL/GenBank/DDBJ whole genome shotgun (WGS) entry which is preliminary data.</text>
</comment>
<accession>A0A420XX55</accession>
<keyword evidence="3" id="KW-1185">Reference proteome</keyword>
<gene>
    <name evidence="2" type="ORF">DL546_001319</name>
</gene>
<keyword evidence="1" id="KW-0472">Membrane</keyword>
<sequence>MPKMSSTEKQDTYSFASSDILAVEERKPFDKYQLAAMEQALLSRVWRELRILLQVSLLIIISRHPNGDQRAESRAQNSRATRLSFPHPVVLTLGVISTTLIFTMIRLTPGVMEPGECELGGKKTYYKIIWPRLVSWVLPVVLAQIYVLFRIRVSILHENTTSKAVYSPKPKQPEQCFLQ</sequence>
<keyword evidence="1" id="KW-1133">Transmembrane helix</keyword>
<dbReference type="Proteomes" id="UP000275385">
    <property type="component" value="Unassembled WGS sequence"/>
</dbReference>
<organism evidence="2 3">
    <name type="scientific">Coniochaeta pulveracea</name>
    <dbReference type="NCBI Taxonomy" id="177199"/>
    <lineage>
        <taxon>Eukaryota</taxon>
        <taxon>Fungi</taxon>
        <taxon>Dikarya</taxon>
        <taxon>Ascomycota</taxon>
        <taxon>Pezizomycotina</taxon>
        <taxon>Sordariomycetes</taxon>
        <taxon>Sordariomycetidae</taxon>
        <taxon>Coniochaetales</taxon>
        <taxon>Coniochaetaceae</taxon>
        <taxon>Coniochaeta</taxon>
    </lineage>
</organism>
<feature type="transmembrane region" description="Helical" evidence="1">
    <location>
        <begin position="128"/>
        <end position="149"/>
    </location>
</feature>
<evidence type="ECO:0000313" key="3">
    <source>
        <dbReference type="Proteomes" id="UP000275385"/>
    </source>
</evidence>